<keyword evidence="2" id="KW-0597">Phosphoprotein</keyword>
<evidence type="ECO:0000256" key="2">
    <source>
        <dbReference type="PROSITE-ProRule" id="PRU00110"/>
    </source>
</evidence>
<dbReference type="OrthoDB" id="8757919at2"/>
<keyword evidence="5" id="KW-1185">Reference proteome</keyword>
<dbReference type="Pfam" id="PF01627">
    <property type="entry name" value="Hpt"/>
    <property type="match status" value="1"/>
</dbReference>
<gene>
    <name evidence="4" type="ORF">C9I28_27640</name>
</gene>
<dbReference type="EMBL" id="CP028324">
    <property type="protein sequence ID" value="AVR98975.1"/>
    <property type="molecule type" value="Genomic_DNA"/>
</dbReference>
<accession>A0A2R4CHA2</accession>
<sequence>MGIRFDPAEAAALPVLDAAHGLARLLGDRQVYANVLRRFSGYATCVEEARAQLAAGDRDTAHRTLHTLKGAAGLVSAPQLYMLAGRAEHAMERNEPVDELLAPLQTALTALLAAIAEELERNPPPPLPVEAPEDSDGAVLLQELARLLDEGNGSAVDLAARYAPLLAETMGAVPWRAVAAAVDDYDFDRALELLRPAL</sequence>
<dbReference type="SUPFAM" id="SSF47226">
    <property type="entry name" value="Histidine-containing phosphotransfer domain, HPT domain"/>
    <property type="match status" value="1"/>
</dbReference>
<evidence type="ECO:0000313" key="5">
    <source>
        <dbReference type="Proteomes" id="UP000240505"/>
    </source>
</evidence>
<protein>
    <submittedName>
        <fullName evidence="4">Phosphotransfer domain-containing protein</fullName>
    </submittedName>
</protein>
<keyword evidence="1" id="KW-0902">Two-component regulatory system</keyword>
<organism evidence="4 5">
    <name type="scientific">Pseudoduganella armeniaca</name>
    <dbReference type="NCBI Taxonomy" id="2072590"/>
    <lineage>
        <taxon>Bacteria</taxon>
        <taxon>Pseudomonadati</taxon>
        <taxon>Pseudomonadota</taxon>
        <taxon>Betaproteobacteria</taxon>
        <taxon>Burkholderiales</taxon>
        <taxon>Oxalobacteraceae</taxon>
        <taxon>Telluria group</taxon>
        <taxon>Pseudoduganella</taxon>
    </lineage>
</organism>
<name>A0A2R4CHA2_9BURK</name>
<evidence type="ECO:0000256" key="1">
    <source>
        <dbReference type="ARBA" id="ARBA00023012"/>
    </source>
</evidence>
<dbReference type="RefSeq" id="WP_107144300.1">
    <property type="nucleotide sequence ID" value="NZ_CP028324.1"/>
</dbReference>
<dbReference type="GO" id="GO:0000160">
    <property type="term" value="P:phosphorelay signal transduction system"/>
    <property type="evidence" value="ECO:0007669"/>
    <property type="project" value="UniProtKB-KW"/>
</dbReference>
<dbReference type="KEGG" id="masz:C9I28_27640"/>
<dbReference type="GO" id="GO:0004672">
    <property type="term" value="F:protein kinase activity"/>
    <property type="evidence" value="ECO:0007669"/>
    <property type="project" value="UniProtKB-ARBA"/>
</dbReference>
<proteinExistence type="predicted"/>
<reference evidence="4 5" key="1">
    <citation type="submission" date="2018-03" db="EMBL/GenBank/DDBJ databases">
        <title>Massilia armeniaca sp. nov., isolated from desert soil.</title>
        <authorList>
            <person name="Huang H."/>
            <person name="Ren M."/>
        </authorList>
    </citation>
    <scope>NUCLEOTIDE SEQUENCE [LARGE SCALE GENOMIC DNA]</scope>
    <source>
        <strain evidence="4 5">ZMN-3</strain>
    </source>
</reference>
<feature type="modified residue" description="Phosphohistidine" evidence="2">
    <location>
        <position position="66"/>
    </location>
</feature>
<evidence type="ECO:0000259" key="3">
    <source>
        <dbReference type="PROSITE" id="PS50894"/>
    </source>
</evidence>
<dbReference type="Proteomes" id="UP000240505">
    <property type="component" value="Chromosome"/>
</dbReference>
<dbReference type="PROSITE" id="PS50894">
    <property type="entry name" value="HPT"/>
    <property type="match status" value="1"/>
</dbReference>
<dbReference type="AlphaFoldDB" id="A0A2R4CHA2"/>
<dbReference type="InterPro" id="IPR036641">
    <property type="entry name" value="HPT_dom_sf"/>
</dbReference>
<dbReference type="InterPro" id="IPR008207">
    <property type="entry name" value="Sig_transdc_His_kin_Hpt_dom"/>
</dbReference>
<evidence type="ECO:0000313" key="4">
    <source>
        <dbReference type="EMBL" id="AVR98975.1"/>
    </source>
</evidence>
<dbReference type="Gene3D" id="1.20.120.160">
    <property type="entry name" value="HPT domain"/>
    <property type="match status" value="1"/>
</dbReference>
<feature type="domain" description="HPt" evidence="3">
    <location>
        <begin position="27"/>
        <end position="122"/>
    </location>
</feature>